<dbReference type="AlphaFoldDB" id="A0AAD7HDV2"/>
<accession>A0AAD7HDV2</accession>
<name>A0AAD7HDV2_9AGAR</name>
<comment type="caution">
    <text evidence="2">The sequence shown here is derived from an EMBL/GenBank/DDBJ whole genome shotgun (WGS) entry which is preliminary data.</text>
</comment>
<evidence type="ECO:0000313" key="3">
    <source>
        <dbReference type="Proteomes" id="UP001215280"/>
    </source>
</evidence>
<evidence type="ECO:0000256" key="1">
    <source>
        <dbReference type="SAM" id="MobiDB-lite"/>
    </source>
</evidence>
<sequence length="223" mass="24354">MGTSPESPRKKISRFSGTEQHDDEAGKVLQRIGPERSGCVGDAGNGREWNVDMPDNAEGRKDWAKSAAGEVEVDRKNRRERPRTSTSALDIGKVPEGLAEGKTSFQTRGPEAGQHWRDAGETTGTGKRSGGSIGNHPSRSGSIVKYPIGTMTYLTLDKLPAFVKVSGRRKVDLKHVTRAREPDWKVRSARGSRRTARPHTVSPCMVTTVTRNTTSKCCLNPSE</sequence>
<dbReference type="Proteomes" id="UP001215280">
    <property type="component" value="Unassembled WGS sequence"/>
</dbReference>
<proteinExistence type="predicted"/>
<protein>
    <submittedName>
        <fullName evidence="2">Uncharacterized protein</fullName>
    </submittedName>
</protein>
<feature type="region of interest" description="Disordered" evidence="1">
    <location>
        <begin position="1"/>
        <end position="141"/>
    </location>
</feature>
<keyword evidence="3" id="KW-1185">Reference proteome</keyword>
<dbReference type="EMBL" id="JARJLG010000316">
    <property type="protein sequence ID" value="KAJ7717522.1"/>
    <property type="molecule type" value="Genomic_DNA"/>
</dbReference>
<organism evidence="2 3">
    <name type="scientific">Mycena maculata</name>
    <dbReference type="NCBI Taxonomy" id="230809"/>
    <lineage>
        <taxon>Eukaryota</taxon>
        <taxon>Fungi</taxon>
        <taxon>Dikarya</taxon>
        <taxon>Basidiomycota</taxon>
        <taxon>Agaricomycotina</taxon>
        <taxon>Agaricomycetes</taxon>
        <taxon>Agaricomycetidae</taxon>
        <taxon>Agaricales</taxon>
        <taxon>Marasmiineae</taxon>
        <taxon>Mycenaceae</taxon>
        <taxon>Mycena</taxon>
    </lineage>
</organism>
<reference evidence="2" key="1">
    <citation type="submission" date="2023-03" db="EMBL/GenBank/DDBJ databases">
        <title>Massive genome expansion in bonnet fungi (Mycena s.s.) driven by repeated elements and novel gene families across ecological guilds.</title>
        <authorList>
            <consortium name="Lawrence Berkeley National Laboratory"/>
            <person name="Harder C.B."/>
            <person name="Miyauchi S."/>
            <person name="Viragh M."/>
            <person name="Kuo A."/>
            <person name="Thoen E."/>
            <person name="Andreopoulos B."/>
            <person name="Lu D."/>
            <person name="Skrede I."/>
            <person name="Drula E."/>
            <person name="Henrissat B."/>
            <person name="Morin E."/>
            <person name="Kohler A."/>
            <person name="Barry K."/>
            <person name="LaButti K."/>
            <person name="Morin E."/>
            <person name="Salamov A."/>
            <person name="Lipzen A."/>
            <person name="Mereny Z."/>
            <person name="Hegedus B."/>
            <person name="Baldrian P."/>
            <person name="Stursova M."/>
            <person name="Weitz H."/>
            <person name="Taylor A."/>
            <person name="Grigoriev I.V."/>
            <person name="Nagy L.G."/>
            <person name="Martin F."/>
            <person name="Kauserud H."/>
        </authorList>
    </citation>
    <scope>NUCLEOTIDE SEQUENCE</scope>
    <source>
        <strain evidence="2">CBHHK188m</strain>
    </source>
</reference>
<evidence type="ECO:0000313" key="2">
    <source>
        <dbReference type="EMBL" id="KAJ7717522.1"/>
    </source>
</evidence>
<gene>
    <name evidence="2" type="ORF">DFH07DRAFT_947436</name>
</gene>